<dbReference type="FunFam" id="3.40.640.10:FF:000001">
    <property type="entry name" value="Serine hydroxymethyltransferase"/>
    <property type="match status" value="1"/>
</dbReference>
<dbReference type="PANTHER" id="PTHR11680">
    <property type="entry name" value="SERINE HYDROXYMETHYLTRANSFERASE"/>
    <property type="match status" value="1"/>
</dbReference>
<evidence type="ECO:0000256" key="5">
    <source>
        <dbReference type="ARBA" id="ARBA00011738"/>
    </source>
</evidence>
<keyword evidence="9 11" id="KW-0808">Transferase</keyword>
<dbReference type="GO" id="GO:0004372">
    <property type="term" value="F:glycine hydroxymethyltransferase activity"/>
    <property type="evidence" value="ECO:0007669"/>
    <property type="project" value="UniProtKB-UniRule"/>
</dbReference>
<dbReference type="PANTHER" id="PTHR11680:SF50">
    <property type="entry name" value="SERINE HYDROXYMETHYLTRANSFERASE"/>
    <property type="match status" value="1"/>
</dbReference>
<comment type="caution">
    <text evidence="11">Lacks conserved residue(s) required for the propagation of feature annotation.</text>
</comment>
<dbReference type="InterPro" id="IPR039429">
    <property type="entry name" value="SHMT-like_dom"/>
</dbReference>
<organism evidence="14 15">
    <name type="scientific">Paracidovorax konjaci</name>
    <dbReference type="NCBI Taxonomy" id="32040"/>
    <lineage>
        <taxon>Bacteria</taxon>
        <taxon>Pseudomonadati</taxon>
        <taxon>Pseudomonadota</taxon>
        <taxon>Betaproteobacteria</taxon>
        <taxon>Burkholderiales</taxon>
        <taxon>Comamonadaceae</taxon>
        <taxon>Paracidovorax</taxon>
    </lineage>
</organism>
<evidence type="ECO:0000256" key="2">
    <source>
        <dbReference type="ARBA" id="ARBA00001933"/>
    </source>
</evidence>
<dbReference type="Pfam" id="PF00464">
    <property type="entry name" value="SHMT"/>
    <property type="match status" value="1"/>
</dbReference>
<dbReference type="EMBL" id="FOMQ01000003">
    <property type="protein sequence ID" value="SFD55275.1"/>
    <property type="molecule type" value="Genomic_DNA"/>
</dbReference>
<dbReference type="SUPFAM" id="SSF53383">
    <property type="entry name" value="PLP-dependent transferases"/>
    <property type="match status" value="1"/>
</dbReference>
<keyword evidence="6 11" id="KW-0963">Cytoplasm</keyword>
<comment type="cofactor">
    <cofactor evidence="2 11 12">
        <name>pyridoxal 5'-phosphate</name>
        <dbReference type="ChEBI" id="CHEBI:597326"/>
    </cofactor>
</comment>
<dbReference type="Gene3D" id="3.90.1150.10">
    <property type="entry name" value="Aspartate Aminotransferase, domain 1"/>
    <property type="match status" value="1"/>
</dbReference>
<gene>
    <name evidence="11" type="primary">glyA</name>
    <name evidence="14" type="ORF">SAMN04489710_103225</name>
</gene>
<sequence>MYQRNNLVEQTDPEVWAAIQAENVRQEQHIELIASENYASPAVMAAQGSQLTNKYAEGYPGKRYYGGCEHVDVVEQLAIDRVKKLFGADAANVQPNSGSQANQAVLLAFLKPGDTILGMSLAEGGHLTHGMPLNMSGKWFNIVSYGLNDKEEIDYDALEAKAREHRPKLIIAGASAYSLRIDFERFAKIAKEIGAILWVDIAHYAGLVVAGVYPNPVPHADVVTSTTHKSLRGPRGGIILMKAEHEKAINSAIFPGLQGGPLEHVIAAKAVAFKEALTPEFKTYQEQVAKNAKVFAETLAERGLRIVSGRTESHVMLVDLRAKGITGKEAEAALGQAHITINKNAIPNDPEKPMVTSGIRVGTPAITTRGFKEEETRITANLVADVLDNPRDEANLAAVREKVHALTSRFPVYR</sequence>
<dbReference type="InterPro" id="IPR015422">
    <property type="entry name" value="PyrdxlP-dep_Trfase_small"/>
</dbReference>
<evidence type="ECO:0000256" key="6">
    <source>
        <dbReference type="ARBA" id="ARBA00022490"/>
    </source>
</evidence>
<evidence type="ECO:0000256" key="10">
    <source>
        <dbReference type="ARBA" id="ARBA00022898"/>
    </source>
</evidence>
<dbReference type="InterPro" id="IPR049943">
    <property type="entry name" value="Ser_HO-MeTrfase-like"/>
</dbReference>
<dbReference type="CDD" id="cd00378">
    <property type="entry name" value="SHMT"/>
    <property type="match status" value="1"/>
</dbReference>
<dbReference type="AlphaFoldDB" id="A0A1I1T9L4"/>
<evidence type="ECO:0000259" key="13">
    <source>
        <dbReference type="Pfam" id="PF00464"/>
    </source>
</evidence>
<comment type="function">
    <text evidence="11">Catalyzes the reversible interconversion of serine and glycine with tetrahydrofolate (THF) serving as the one-carbon carrier. This reaction serves as the major source of one-carbon groups required for the biosynthesis of purines, thymidylate, methionine, and other important biomolecules. Also exhibits THF-independent aldolase activity toward beta-hydroxyamino acids, producing glycine and aldehydes, via a retro-aldol mechanism.</text>
</comment>
<dbReference type="InterPro" id="IPR015421">
    <property type="entry name" value="PyrdxlP-dep_Trfase_major"/>
</dbReference>
<evidence type="ECO:0000256" key="7">
    <source>
        <dbReference type="ARBA" id="ARBA00022563"/>
    </source>
</evidence>
<dbReference type="Gene3D" id="3.40.640.10">
    <property type="entry name" value="Type I PLP-dependent aspartate aminotransferase-like (Major domain)"/>
    <property type="match status" value="1"/>
</dbReference>
<dbReference type="UniPathway" id="UPA00288">
    <property type="reaction ID" value="UER01023"/>
</dbReference>
<dbReference type="Proteomes" id="UP000199517">
    <property type="component" value="Unassembled WGS sequence"/>
</dbReference>
<keyword evidence="8 11" id="KW-0028">Amino-acid biosynthesis</keyword>
<dbReference type="NCBIfam" id="NF000586">
    <property type="entry name" value="PRK00011.1"/>
    <property type="match status" value="1"/>
</dbReference>
<comment type="subcellular location">
    <subcellularLocation>
        <location evidence="3 11">Cytoplasm</location>
    </subcellularLocation>
</comment>
<evidence type="ECO:0000256" key="11">
    <source>
        <dbReference type="HAMAP-Rule" id="MF_00051"/>
    </source>
</evidence>
<dbReference type="HAMAP" id="MF_00051">
    <property type="entry name" value="SHMT"/>
    <property type="match status" value="1"/>
</dbReference>
<dbReference type="GO" id="GO:0035999">
    <property type="term" value="P:tetrahydrofolate interconversion"/>
    <property type="evidence" value="ECO:0007669"/>
    <property type="project" value="UniProtKB-UniRule"/>
</dbReference>
<dbReference type="InterPro" id="IPR001085">
    <property type="entry name" value="Ser_HO-MeTrfase"/>
</dbReference>
<keyword evidence="14" id="KW-0489">Methyltransferase</keyword>
<comment type="catalytic activity">
    <reaction evidence="1 11">
        <text>(6R)-5,10-methylene-5,6,7,8-tetrahydrofolate + glycine + H2O = (6S)-5,6,7,8-tetrahydrofolate + L-serine</text>
        <dbReference type="Rhea" id="RHEA:15481"/>
        <dbReference type="ChEBI" id="CHEBI:15377"/>
        <dbReference type="ChEBI" id="CHEBI:15636"/>
        <dbReference type="ChEBI" id="CHEBI:33384"/>
        <dbReference type="ChEBI" id="CHEBI:57305"/>
        <dbReference type="ChEBI" id="CHEBI:57453"/>
        <dbReference type="EC" id="2.1.2.1"/>
    </reaction>
</comment>
<keyword evidence="10 11" id="KW-0663">Pyridoxal phosphate</keyword>
<feature type="domain" description="Serine hydroxymethyltransferase-like" evidence="13">
    <location>
        <begin position="9"/>
        <end position="381"/>
    </location>
</feature>
<protein>
    <recommendedName>
        <fullName evidence="11">Serine hydroxymethyltransferase</fullName>
        <shortName evidence="11">SHMT</shortName>
        <shortName evidence="11">Serine methylase</shortName>
        <ecNumber evidence="11">2.1.2.1</ecNumber>
    </recommendedName>
</protein>
<evidence type="ECO:0000256" key="4">
    <source>
        <dbReference type="ARBA" id="ARBA00006376"/>
    </source>
</evidence>
<feature type="binding site" evidence="11">
    <location>
        <begin position="125"/>
        <end position="127"/>
    </location>
    <ligand>
        <name>(6S)-5,6,7,8-tetrahydrofolate</name>
        <dbReference type="ChEBI" id="CHEBI:57453"/>
    </ligand>
</feature>
<keyword evidence="15" id="KW-1185">Reference proteome</keyword>
<comment type="pathway">
    <text evidence="11">One-carbon metabolism; tetrahydrofolate interconversion.</text>
</comment>
<evidence type="ECO:0000256" key="3">
    <source>
        <dbReference type="ARBA" id="ARBA00004496"/>
    </source>
</evidence>
<proteinExistence type="inferred from homology"/>
<evidence type="ECO:0000256" key="1">
    <source>
        <dbReference type="ARBA" id="ARBA00001528"/>
    </source>
</evidence>
<reference evidence="15" key="1">
    <citation type="submission" date="2016-10" db="EMBL/GenBank/DDBJ databases">
        <authorList>
            <person name="Varghese N."/>
            <person name="Submissions S."/>
        </authorList>
    </citation>
    <scope>NUCLEOTIDE SEQUENCE [LARGE SCALE GENOMIC DNA]</scope>
    <source>
        <strain evidence="15">DSM 7481</strain>
    </source>
</reference>
<name>A0A1I1T9L4_9BURK</name>
<dbReference type="STRING" id="32040.SAMN04489710_103225"/>
<dbReference type="GO" id="GO:0032259">
    <property type="term" value="P:methylation"/>
    <property type="evidence" value="ECO:0007669"/>
    <property type="project" value="UniProtKB-KW"/>
</dbReference>
<accession>A0A1I1T9L4</accession>
<evidence type="ECO:0000256" key="12">
    <source>
        <dbReference type="PIRSR" id="PIRSR000412-50"/>
    </source>
</evidence>
<dbReference type="GO" id="GO:0019264">
    <property type="term" value="P:glycine biosynthetic process from serine"/>
    <property type="evidence" value="ECO:0007669"/>
    <property type="project" value="UniProtKB-UniRule"/>
</dbReference>
<feature type="binding site" evidence="11">
    <location>
        <position position="121"/>
    </location>
    <ligand>
        <name>(6S)-5,6,7,8-tetrahydrofolate</name>
        <dbReference type="ChEBI" id="CHEBI:57453"/>
    </ligand>
</feature>
<dbReference type="EC" id="2.1.2.1" evidence="11"/>
<comment type="subunit">
    <text evidence="5 11">Homodimer.</text>
</comment>
<comment type="pathway">
    <text evidence="11">Amino-acid biosynthesis; glycine biosynthesis; glycine from L-serine: step 1/1.</text>
</comment>
<dbReference type="PIRSF" id="PIRSF000412">
    <property type="entry name" value="SHMT"/>
    <property type="match status" value="1"/>
</dbReference>
<evidence type="ECO:0000256" key="8">
    <source>
        <dbReference type="ARBA" id="ARBA00022605"/>
    </source>
</evidence>
<dbReference type="UniPathway" id="UPA00193"/>
<dbReference type="InterPro" id="IPR019798">
    <property type="entry name" value="Ser_HO-MeTrfase_PLP_BS"/>
</dbReference>
<dbReference type="GO" id="GO:0030170">
    <property type="term" value="F:pyridoxal phosphate binding"/>
    <property type="evidence" value="ECO:0007669"/>
    <property type="project" value="UniProtKB-UniRule"/>
</dbReference>
<dbReference type="FunFam" id="3.90.1150.10:FF:000003">
    <property type="entry name" value="Serine hydroxymethyltransferase"/>
    <property type="match status" value="1"/>
</dbReference>
<dbReference type="PROSITE" id="PS00096">
    <property type="entry name" value="SHMT"/>
    <property type="match status" value="1"/>
</dbReference>
<dbReference type="GO" id="GO:0008168">
    <property type="term" value="F:methyltransferase activity"/>
    <property type="evidence" value="ECO:0007669"/>
    <property type="project" value="UniProtKB-KW"/>
</dbReference>
<evidence type="ECO:0000313" key="15">
    <source>
        <dbReference type="Proteomes" id="UP000199517"/>
    </source>
</evidence>
<dbReference type="InterPro" id="IPR015424">
    <property type="entry name" value="PyrdxlP-dep_Trfase"/>
</dbReference>
<evidence type="ECO:0000256" key="9">
    <source>
        <dbReference type="ARBA" id="ARBA00022679"/>
    </source>
</evidence>
<keyword evidence="7 11" id="KW-0554">One-carbon metabolism</keyword>
<dbReference type="OrthoDB" id="9803846at2"/>
<dbReference type="RefSeq" id="WP_092950322.1">
    <property type="nucleotide sequence ID" value="NZ_FOMQ01000003.1"/>
</dbReference>
<feature type="site" description="Plays an important role in substrate specificity" evidence="11">
    <location>
        <position position="228"/>
    </location>
</feature>
<feature type="modified residue" description="N6-(pyridoxal phosphate)lysine" evidence="11 12">
    <location>
        <position position="229"/>
    </location>
</feature>
<dbReference type="GO" id="GO:0005829">
    <property type="term" value="C:cytosol"/>
    <property type="evidence" value="ECO:0007669"/>
    <property type="project" value="TreeGrafter"/>
</dbReference>
<comment type="similarity">
    <text evidence="4 11">Belongs to the SHMT family.</text>
</comment>
<evidence type="ECO:0000313" key="14">
    <source>
        <dbReference type="EMBL" id="SFD55275.1"/>
    </source>
</evidence>